<evidence type="ECO:0000313" key="4">
    <source>
        <dbReference type="Proteomes" id="UP000036873"/>
    </source>
</evidence>
<feature type="transmembrane region" description="Helical" evidence="1">
    <location>
        <begin position="9"/>
        <end position="26"/>
    </location>
</feature>
<evidence type="ECO:0000259" key="2">
    <source>
        <dbReference type="Pfam" id="PF02517"/>
    </source>
</evidence>
<keyword evidence="1" id="KW-0472">Membrane</keyword>
<comment type="caution">
    <text evidence="3">The sequence shown here is derived from an EMBL/GenBank/DDBJ whole genome shotgun (WGS) entry which is preliminary data.</text>
</comment>
<accession>A0A0L6U395</accession>
<organism evidence="3 4">
    <name type="scientific">Acetobacterium bakii</name>
    <dbReference type="NCBI Taxonomy" id="52689"/>
    <lineage>
        <taxon>Bacteria</taxon>
        <taxon>Bacillati</taxon>
        <taxon>Bacillota</taxon>
        <taxon>Clostridia</taxon>
        <taxon>Eubacteriales</taxon>
        <taxon>Eubacteriaceae</taxon>
        <taxon>Acetobacterium</taxon>
    </lineage>
</organism>
<dbReference type="PANTHER" id="PTHR35797:SF1">
    <property type="entry name" value="PROTEASE"/>
    <property type="match status" value="1"/>
</dbReference>
<dbReference type="InterPro" id="IPR042150">
    <property type="entry name" value="MmRce1-like"/>
</dbReference>
<evidence type="ECO:0000313" key="3">
    <source>
        <dbReference type="EMBL" id="KNZ42260.1"/>
    </source>
</evidence>
<dbReference type="AlphaFoldDB" id="A0A0L6U395"/>
<feature type="transmembrane region" description="Helical" evidence="1">
    <location>
        <begin position="201"/>
        <end position="220"/>
    </location>
</feature>
<dbReference type="InterPro" id="IPR003675">
    <property type="entry name" value="Rce1/LyrA-like_dom"/>
</dbReference>
<feature type="transmembrane region" description="Helical" evidence="1">
    <location>
        <begin position="173"/>
        <end position="192"/>
    </location>
</feature>
<feature type="transmembrane region" description="Helical" evidence="1">
    <location>
        <begin position="109"/>
        <end position="127"/>
    </location>
</feature>
<name>A0A0L6U395_9FIRM</name>
<evidence type="ECO:0000256" key="1">
    <source>
        <dbReference type="SAM" id="Phobius"/>
    </source>
</evidence>
<dbReference type="EMBL" id="LGYO01000017">
    <property type="protein sequence ID" value="KNZ42260.1"/>
    <property type="molecule type" value="Genomic_DNA"/>
</dbReference>
<feature type="transmembrane region" description="Helical" evidence="1">
    <location>
        <begin position="232"/>
        <end position="253"/>
    </location>
</feature>
<dbReference type="GO" id="GO:0080120">
    <property type="term" value="P:CAAX-box protein maturation"/>
    <property type="evidence" value="ECO:0007669"/>
    <property type="project" value="UniProtKB-ARBA"/>
</dbReference>
<dbReference type="STRING" id="52689.AKG39_07720"/>
<feature type="transmembrane region" description="Helical" evidence="1">
    <location>
        <begin position="148"/>
        <end position="167"/>
    </location>
</feature>
<sequence length="268" mass="31015">MDEILKRRIEIFILVVIGCGWFGKVVDNLLSNQPDQSLGSLVWLISPFIVSLILAWRSPVKNIGFRPNFSGNGKWYLLSLVLFPLFAAISIGLEMSLGIISVTSFKDSLILQTLAGWFVFNFFRSILEETAWRGFLQERLIKINAKGWTIYSITAIVWWLWHIPYYLFFYDGVAMDMIVSSFFVLASFNVLFMELYAITRTIWPCVLLHATTNAIQYTVVENPWLIDQYWGFWFSPSLSVMICLFCVIIGIAIRKVRIEKLQKNHVLE</sequence>
<dbReference type="GO" id="GO:0004175">
    <property type="term" value="F:endopeptidase activity"/>
    <property type="evidence" value="ECO:0007669"/>
    <property type="project" value="UniProtKB-ARBA"/>
</dbReference>
<gene>
    <name evidence="3" type="ORF">AKG39_07720</name>
</gene>
<feature type="transmembrane region" description="Helical" evidence="1">
    <location>
        <begin position="77"/>
        <end position="103"/>
    </location>
</feature>
<reference evidence="4" key="1">
    <citation type="submission" date="2015-07" db="EMBL/GenBank/DDBJ databases">
        <title>Draft genome sequence of Acetobacterium bakii DSM 8293, a potential psychrophilic chemical producer through syngas fermentation.</title>
        <authorList>
            <person name="Song Y."/>
            <person name="Hwang S."/>
            <person name="Cho B.-K."/>
        </authorList>
    </citation>
    <scope>NUCLEOTIDE SEQUENCE [LARGE SCALE GENOMIC DNA]</scope>
    <source>
        <strain evidence="4">DSM 8239</strain>
    </source>
</reference>
<feature type="transmembrane region" description="Helical" evidence="1">
    <location>
        <begin position="38"/>
        <end position="56"/>
    </location>
</feature>
<keyword evidence="4" id="KW-1185">Reference proteome</keyword>
<feature type="domain" description="CAAX prenyl protease 2/Lysostaphin resistance protein A-like" evidence="2">
    <location>
        <begin position="113"/>
        <end position="215"/>
    </location>
</feature>
<dbReference type="Proteomes" id="UP000036873">
    <property type="component" value="Unassembled WGS sequence"/>
</dbReference>
<dbReference type="PANTHER" id="PTHR35797">
    <property type="entry name" value="PROTEASE-RELATED"/>
    <property type="match status" value="1"/>
</dbReference>
<protein>
    <recommendedName>
        <fullName evidence="2">CAAX prenyl protease 2/Lysostaphin resistance protein A-like domain-containing protein</fullName>
    </recommendedName>
</protein>
<proteinExistence type="predicted"/>
<keyword evidence="1" id="KW-1133">Transmembrane helix</keyword>
<dbReference type="Pfam" id="PF02517">
    <property type="entry name" value="Rce1-like"/>
    <property type="match status" value="1"/>
</dbReference>
<dbReference type="RefSeq" id="WP_050739807.1">
    <property type="nucleotide sequence ID" value="NZ_LGYO01000017.1"/>
</dbReference>
<keyword evidence="1" id="KW-0812">Transmembrane</keyword>